<dbReference type="Proteomes" id="UP000266177">
    <property type="component" value="Unassembled WGS sequence"/>
</dbReference>
<name>A0A3A3GES1_PANTH</name>
<sequence length="262" mass="28438">MNRMLLWPQGAPLSMGEPAEGGPALHLFPAVGPEPAGAVIVCPGGGYGFRAEHEGAPVAEWLNSLGIHAFVLDYRVHPYRHPAPLLDAQRAIRLVRSQARAWNVRPDRVGILGFSAGGHLASTAGTRYDLGMPHAADPIDRESCRPDAMVLCYPVITMGESGHLHSRENLLGPDADPQLIEALSSERHVTEDTPPAFLWHTSEDDVKVEHSLQFALSLSRKAIPFDLHVYDKGPHGLGLATSDPYVGGWTTQCGKWLKKLGF</sequence>
<dbReference type="PANTHER" id="PTHR48081">
    <property type="entry name" value="AB HYDROLASE SUPERFAMILY PROTEIN C4A8.06C"/>
    <property type="match status" value="1"/>
</dbReference>
<proteinExistence type="predicted"/>
<dbReference type="GO" id="GO:0016787">
    <property type="term" value="F:hydrolase activity"/>
    <property type="evidence" value="ECO:0007669"/>
    <property type="project" value="UniProtKB-KW"/>
</dbReference>
<dbReference type="RefSeq" id="WP_119796470.1">
    <property type="nucleotide sequence ID" value="NZ_QYZD01000046.1"/>
</dbReference>
<gene>
    <name evidence="3" type="ORF">DQX05_27515</name>
</gene>
<feature type="domain" description="BD-FAE-like" evidence="2">
    <location>
        <begin position="30"/>
        <end position="215"/>
    </location>
</feature>
<dbReference type="EMBL" id="QYZD01000046">
    <property type="protein sequence ID" value="RJG17776.1"/>
    <property type="molecule type" value="Genomic_DNA"/>
</dbReference>
<evidence type="ECO:0000256" key="1">
    <source>
        <dbReference type="ARBA" id="ARBA00022801"/>
    </source>
</evidence>
<dbReference type="InterPro" id="IPR050300">
    <property type="entry name" value="GDXG_lipolytic_enzyme"/>
</dbReference>
<evidence type="ECO:0000313" key="3">
    <source>
        <dbReference type="EMBL" id="RJG17776.1"/>
    </source>
</evidence>
<dbReference type="AlphaFoldDB" id="A0A3A3GES1"/>
<comment type="caution">
    <text evidence="3">The sequence shown here is derived from an EMBL/GenBank/DDBJ whole genome shotgun (WGS) entry which is preliminary data.</text>
</comment>
<reference evidence="3 4" key="1">
    <citation type="submission" date="2018-09" db="EMBL/GenBank/DDBJ databases">
        <title>Paenibacillus SK2017-BO5.</title>
        <authorList>
            <person name="Piskunova J.V."/>
            <person name="Dubiley S.A."/>
            <person name="Severinov K.V."/>
        </authorList>
    </citation>
    <scope>NUCLEOTIDE SEQUENCE [LARGE SCALE GENOMIC DNA]</scope>
    <source>
        <strain evidence="3 4">BO5</strain>
    </source>
</reference>
<accession>A0A3A3GES1</accession>
<protein>
    <submittedName>
        <fullName evidence="3">Alpha/beta hydrolase</fullName>
    </submittedName>
</protein>
<evidence type="ECO:0000259" key="2">
    <source>
        <dbReference type="Pfam" id="PF20434"/>
    </source>
</evidence>
<dbReference type="OrthoDB" id="9794725at2"/>
<dbReference type="InterPro" id="IPR049492">
    <property type="entry name" value="BD-FAE-like_dom"/>
</dbReference>
<organism evidence="3 4">
    <name type="scientific">Paenibacillus thiaminolyticus</name>
    <name type="common">Bacillus thiaminolyticus</name>
    <dbReference type="NCBI Taxonomy" id="49283"/>
    <lineage>
        <taxon>Bacteria</taxon>
        <taxon>Bacillati</taxon>
        <taxon>Bacillota</taxon>
        <taxon>Bacilli</taxon>
        <taxon>Bacillales</taxon>
        <taxon>Paenibacillaceae</taxon>
        <taxon>Paenibacillus</taxon>
    </lineage>
</organism>
<dbReference type="Gene3D" id="3.40.50.1820">
    <property type="entry name" value="alpha/beta hydrolase"/>
    <property type="match status" value="1"/>
</dbReference>
<evidence type="ECO:0000313" key="4">
    <source>
        <dbReference type="Proteomes" id="UP000266177"/>
    </source>
</evidence>
<dbReference type="SUPFAM" id="SSF53474">
    <property type="entry name" value="alpha/beta-Hydrolases"/>
    <property type="match status" value="1"/>
</dbReference>
<dbReference type="InterPro" id="IPR029058">
    <property type="entry name" value="AB_hydrolase_fold"/>
</dbReference>
<dbReference type="Pfam" id="PF20434">
    <property type="entry name" value="BD-FAE"/>
    <property type="match status" value="1"/>
</dbReference>
<keyword evidence="1 3" id="KW-0378">Hydrolase</keyword>
<dbReference type="PANTHER" id="PTHR48081:SF6">
    <property type="entry name" value="PEPTIDASE S9 PROLYL OLIGOPEPTIDASE CATALYTIC DOMAIN-CONTAINING PROTEIN"/>
    <property type="match status" value="1"/>
</dbReference>